<dbReference type="EMBL" id="SNRY01003049">
    <property type="protein sequence ID" value="KAA6322427.1"/>
    <property type="molecule type" value="Genomic_DNA"/>
</dbReference>
<dbReference type="GO" id="GO:0016491">
    <property type="term" value="F:oxidoreductase activity"/>
    <property type="evidence" value="ECO:0007669"/>
    <property type="project" value="UniProtKB-KW"/>
</dbReference>
<evidence type="ECO:0000313" key="4">
    <source>
        <dbReference type="EMBL" id="KAA6322427.1"/>
    </source>
</evidence>
<evidence type="ECO:0000259" key="3">
    <source>
        <dbReference type="Pfam" id="PF03358"/>
    </source>
</evidence>
<dbReference type="EC" id="1.3.99.24" evidence="4"/>
<dbReference type="InterPro" id="IPR029039">
    <property type="entry name" value="Flavoprotein-like_sf"/>
</dbReference>
<dbReference type="PANTHER" id="PTHR43278">
    <property type="entry name" value="NAD(P)H-DEPENDENT FMN-CONTAINING OXIDOREDUCTASE YWQN-RELATED"/>
    <property type="match status" value="1"/>
</dbReference>
<organism evidence="4">
    <name type="scientific">termite gut metagenome</name>
    <dbReference type="NCBI Taxonomy" id="433724"/>
    <lineage>
        <taxon>unclassified sequences</taxon>
        <taxon>metagenomes</taxon>
        <taxon>organismal metagenomes</taxon>
    </lineage>
</organism>
<evidence type="ECO:0000256" key="1">
    <source>
        <dbReference type="ARBA" id="ARBA00022630"/>
    </source>
</evidence>
<comment type="caution">
    <text evidence="4">The sequence shown here is derived from an EMBL/GenBank/DDBJ whole genome shotgun (WGS) entry which is preliminary data.</text>
</comment>
<name>A0A5J4QKJ7_9ZZZZ</name>
<dbReference type="InterPro" id="IPR005025">
    <property type="entry name" value="FMN_Rdtase-like_dom"/>
</dbReference>
<keyword evidence="2" id="KW-0288">FMN</keyword>
<dbReference type="PANTHER" id="PTHR43278:SF4">
    <property type="entry name" value="NAD(P)H-DEPENDENT FMN-CONTAINING OXIDOREDUCTASE YWQN-RELATED"/>
    <property type="match status" value="1"/>
</dbReference>
<accession>A0A5J4QKJ7</accession>
<dbReference type="SUPFAM" id="SSF52218">
    <property type="entry name" value="Flavoproteins"/>
    <property type="match status" value="1"/>
</dbReference>
<evidence type="ECO:0000256" key="2">
    <source>
        <dbReference type="ARBA" id="ARBA00022643"/>
    </source>
</evidence>
<dbReference type="InterPro" id="IPR051796">
    <property type="entry name" value="ISF_SsuE-like"/>
</dbReference>
<feature type="domain" description="NADPH-dependent FMN reductase-like" evidence="3">
    <location>
        <begin position="36"/>
        <end position="184"/>
    </location>
</feature>
<proteinExistence type="predicted"/>
<protein>
    <submittedName>
        <fullName evidence="4">2-amino-4-deoxychorismate dehydrogenase</fullName>
        <ecNumber evidence="4">1.3.99.24</ecNumber>
    </submittedName>
</protein>
<keyword evidence="1" id="KW-0285">Flavoprotein</keyword>
<gene>
    <name evidence="4" type="ORF">EZS27_028030</name>
</gene>
<sequence length="225" mass="24662">MDRRKFIKAAGIVGTTLVVREGTGALIKKNMESNKRVVAINGSPNEQGNTAYALSLIGEELKQAGIGFEVVHIGDKRIRGCMACHRCFEEGKCVYLTEQEQVWLDKMKAANAIILASPVYFGGIAGTMKSFLDRIFFSSSEAFRNKIGAAIVSARRSGASVTFASLNQYFTISQMIVPSSVYWNNIHATVKEEIADDKEGVRIMQTLGKNVAALLIPNCYQDNIV</sequence>
<dbReference type="Pfam" id="PF03358">
    <property type="entry name" value="FMN_red"/>
    <property type="match status" value="1"/>
</dbReference>
<keyword evidence="4" id="KW-0560">Oxidoreductase</keyword>
<dbReference type="AlphaFoldDB" id="A0A5J4QKJ7"/>
<dbReference type="Gene3D" id="3.40.50.360">
    <property type="match status" value="1"/>
</dbReference>
<reference evidence="4" key="1">
    <citation type="submission" date="2019-03" db="EMBL/GenBank/DDBJ databases">
        <title>Single cell metagenomics reveals metabolic interactions within the superorganism composed of flagellate Streblomastix strix and complex community of Bacteroidetes bacteria on its surface.</title>
        <authorList>
            <person name="Treitli S.C."/>
            <person name="Kolisko M."/>
            <person name="Husnik F."/>
            <person name="Keeling P."/>
            <person name="Hampl V."/>
        </authorList>
    </citation>
    <scope>NUCLEOTIDE SEQUENCE</scope>
    <source>
        <strain evidence="4">STM</strain>
    </source>
</reference>